<evidence type="ECO:0000256" key="5">
    <source>
        <dbReference type="SAM" id="MobiDB-lite"/>
    </source>
</evidence>
<dbReference type="PANTHER" id="PTHR21483">
    <property type="entry name" value="RNA POLYMERASE II-ASSOCIATED PROTEIN 1"/>
    <property type="match status" value="1"/>
</dbReference>
<dbReference type="Pfam" id="PF08620">
    <property type="entry name" value="RPAP1_C"/>
    <property type="match status" value="1"/>
</dbReference>
<protein>
    <recommendedName>
        <fullName evidence="11">RNA polymerase II-associated protein 1 C-terminal domain-containing protein</fullName>
    </recommendedName>
</protein>
<evidence type="ECO:0000256" key="2">
    <source>
        <dbReference type="ARBA" id="ARBA00009953"/>
    </source>
</evidence>
<evidence type="ECO:0000313" key="9">
    <source>
        <dbReference type="EMBL" id="KDQ62123.1"/>
    </source>
</evidence>
<evidence type="ECO:0000256" key="1">
    <source>
        <dbReference type="ARBA" id="ARBA00004123"/>
    </source>
</evidence>
<evidence type="ECO:0000313" key="10">
    <source>
        <dbReference type="Proteomes" id="UP000027265"/>
    </source>
</evidence>
<dbReference type="InParanoid" id="A0A067Q4Z2"/>
<evidence type="ECO:0000259" key="8">
    <source>
        <dbReference type="Pfam" id="PF25766"/>
    </source>
</evidence>
<comment type="similarity">
    <text evidence="2">Belongs to the RPAP1 family.</text>
</comment>
<dbReference type="Proteomes" id="UP000027265">
    <property type="component" value="Unassembled WGS sequence"/>
</dbReference>
<evidence type="ECO:0000259" key="6">
    <source>
        <dbReference type="Pfam" id="PF08620"/>
    </source>
</evidence>
<feature type="domain" description="RPAP1 N-terminal" evidence="7">
    <location>
        <begin position="91"/>
        <end position="136"/>
    </location>
</feature>
<evidence type="ECO:0000256" key="4">
    <source>
        <dbReference type="ARBA" id="ARBA00023242"/>
    </source>
</evidence>
<reference evidence="10" key="1">
    <citation type="journal article" date="2014" name="Proc. Natl. Acad. Sci. U.S.A.">
        <title>Extensive sampling of basidiomycete genomes demonstrates inadequacy of the white-rot/brown-rot paradigm for wood decay fungi.</title>
        <authorList>
            <person name="Riley R."/>
            <person name="Salamov A.A."/>
            <person name="Brown D.W."/>
            <person name="Nagy L.G."/>
            <person name="Floudas D."/>
            <person name="Held B.W."/>
            <person name="Levasseur A."/>
            <person name="Lombard V."/>
            <person name="Morin E."/>
            <person name="Otillar R."/>
            <person name="Lindquist E.A."/>
            <person name="Sun H."/>
            <person name="LaButti K.M."/>
            <person name="Schmutz J."/>
            <person name="Jabbour D."/>
            <person name="Luo H."/>
            <person name="Baker S.E."/>
            <person name="Pisabarro A.G."/>
            <person name="Walton J.D."/>
            <person name="Blanchette R.A."/>
            <person name="Henrissat B."/>
            <person name="Martin F."/>
            <person name="Cullen D."/>
            <person name="Hibbett D.S."/>
            <person name="Grigoriev I.V."/>
        </authorList>
    </citation>
    <scope>NUCLEOTIDE SEQUENCE [LARGE SCALE GENOMIC DNA]</scope>
    <source>
        <strain evidence="10">MUCL 33604</strain>
    </source>
</reference>
<feature type="compositionally biased region" description="Basic and acidic residues" evidence="5">
    <location>
        <begin position="41"/>
        <end position="55"/>
    </location>
</feature>
<feature type="domain" description="RPAP1/MINIYO-like TPR repeats" evidence="8">
    <location>
        <begin position="1076"/>
        <end position="1240"/>
    </location>
</feature>
<dbReference type="InterPro" id="IPR057989">
    <property type="entry name" value="TPR_RPAP1/MINIYO-like"/>
</dbReference>
<dbReference type="Pfam" id="PF25766">
    <property type="entry name" value="TPR_RPAP1"/>
    <property type="match status" value="1"/>
</dbReference>
<dbReference type="EMBL" id="KL197711">
    <property type="protein sequence ID" value="KDQ62123.1"/>
    <property type="molecule type" value="Genomic_DNA"/>
</dbReference>
<feature type="domain" description="RPAP1 C-terminal" evidence="6">
    <location>
        <begin position="355"/>
        <end position="420"/>
    </location>
</feature>
<keyword evidence="3" id="KW-0804">Transcription</keyword>
<accession>A0A067Q4Z2</accession>
<feature type="region of interest" description="Disordered" evidence="5">
    <location>
        <begin position="195"/>
        <end position="234"/>
    </location>
</feature>
<comment type="subcellular location">
    <subcellularLocation>
        <location evidence="1">Nucleus</location>
    </subcellularLocation>
</comment>
<dbReference type="InterPro" id="IPR013930">
    <property type="entry name" value="RPAP1_N"/>
</dbReference>
<keyword evidence="10" id="KW-1185">Reference proteome</keyword>
<dbReference type="InterPro" id="IPR013929">
    <property type="entry name" value="RPAP1_C"/>
</dbReference>
<feature type="compositionally biased region" description="Basic and acidic residues" evidence="5">
    <location>
        <begin position="127"/>
        <end position="143"/>
    </location>
</feature>
<dbReference type="GO" id="GO:0006366">
    <property type="term" value="P:transcription by RNA polymerase II"/>
    <property type="evidence" value="ECO:0007669"/>
    <property type="project" value="InterPro"/>
</dbReference>
<sequence length="1335" mass="146474">MIGSVVERSTGSGTHSAPRNGGSGKTGFPSVQHRSKSAFARGREELKRKGTDRPTEVPIVKPSQAIGQGGGEGNVTGKVPPQPASEEDWRRQIDEENKKRVESMTDEEREQERQDILEKFGSGVGDILRKAREARERKSRETEATPEAGPSSTIGLAPKVSDPIAPSSENTPEGGAVEDSLSAVKAALQRAPLELRHPRAVHSILSPVSPSTPRSALSRPNTRPSSRADRRLRFADVTPQDVYVYESAPPSPKKRPLALLAPTDADQSGGDIVSLGQWKPRTPLQASTIPVPDQEMVDTEVDTNPPSEDPEEGTPEDIRRRFFPGVAPHDPSLEWIESSAEVDPASLPSTSSNALRFDLTGTPIPPELSSTLPTHLGLHHHAEGSHAGYTLDDIFLLSRSTVPAQRASMLGLLARIARKLGKGRRAAHRDEGIKELFGQETELRKRIVASGAEAIGERGSVGAMAVEIFWECIVGWDDNLADIEGVEFSESLSEGSEGPVTSDALPSLPLDYLLPQISDAIGLAALPSAFLSQLVDILHRLAQNSNDMAESILGTADLIPNIIRTFIATPLPPSESSPLPNPSAIQLLTTLALASRSNASALLEPADVLLRFIATSPSSSPFPHPLATSLLASSLEFYAVLASYGLYSHIVTTAWEPFARMSVFIQSSECKSSRLIQAWASLLEAWMVCAADPHETTPSHDILWSQVVGWAWATEVSGLQSRSIELSVHGGSERRNWEVWASLWRAEAAFLEGARLNGVRGGEEERLAAVGTLKDRFNDGFEGQVLLGSLQSFNTALHQQTSYVDWDVDIHQLKTLASLGTTIASALRLWLACTPPSSNGPLTSPPFPLPFALLADMSAEIAKHPIWSAIYGENAPPYAHLYCRPLATLLLCYLRVSRRMPATGQDLWLAQAFTVLQRLLPGDEAGGRRVLKEVAKLITPEFFRSRSWNIPPVIWDKGGMDIILPFLLHSIAPSEKDHIGPFWATPRSISQVSTQRLPSASAIRSRKGSLYGLPLSPDWCLSPLDHLLRSGSSPVFKKLPSSWDASETEVARVTLLFTRVVREVLIRQRLLQFSMNREETIFGCMKVFMLEHEQPQNDSSEEVFRDVIVTAFMNDLLDPFTLSASSPIPIQSNLEAVAVRFLGPSTPFFQYYTDFIALYDSISFSHPLFAALLLPPLSMRYALDYRKHFWGDFSHVLKTVRIPVDRAITGDVREYLWPIESDSQVIGSYLGAVLKGSLQGFVRWIAIHHLACNIWPDLRGNHEGEERAVKLLRAVGDQGDIQTVREVVFYQQVSEGPALIPPHCFEADVDSRKVREEWVGRVEGDLAKVLTLLRS</sequence>
<feature type="compositionally biased region" description="Polar residues" evidence="5">
    <location>
        <begin position="206"/>
        <end position="225"/>
    </location>
</feature>
<gene>
    <name evidence="9" type="ORF">JAAARDRAFT_30030</name>
</gene>
<dbReference type="OrthoDB" id="348201at2759"/>
<evidence type="ECO:0000256" key="3">
    <source>
        <dbReference type="ARBA" id="ARBA00023163"/>
    </source>
</evidence>
<name>A0A067Q4Z2_9AGAM</name>
<evidence type="ECO:0008006" key="11">
    <source>
        <dbReference type="Google" id="ProtNLM"/>
    </source>
</evidence>
<dbReference type="Pfam" id="PF08621">
    <property type="entry name" value="RPAP1_N"/>
    <property type="match status" value="1"/>
</dbReference>
<dbReference type="HOGENOM" id="CLU_006940_0_0_1"/>
<organism evidence="9 10">
    <name type="scientific">Jaapia argillacea MUCL 33604</name>
    <dbReference type="NCBI Taxonomy" id="933084"/>
    <lineage>
        <taxon>Eukaryota</taxon>
        <taxon>Fungi</taxon>
        <taxon>Dikarya</taxon>
        <taxon>Basidiomycota</taxon>
        <taxon>Agaricomycotina</taxon>
        <taxon>Agaricomycetes</taxon>
        <taxon>Agaricomycetidae</taxon>
        <taxon>Jaapiales</taxon>
        <taxon>Jaapiaceae</taxon>
        <taxon>Jaapia</taxon>
    </lineage>
</organism>
<proteinExistence type="inferred from homology"/>
<dbReference type="InterPro" id="IPR039913">
    <property type="entry name" value="RPAP1/Rba50"/>
</dbReference>
<keyword evidence="4" id="KW-0539">Nucleus</keyword>
<dbReference type="PANTHER" id="PTHR21483:SF18">
    <property type="entry name" value="RNA POLYMERASE II-ASSOCIATED PROTEIN 1"/>
    <property type="match status" value="1"/>
</dbReference>
<feature type="region of interest" description="Disordered" evidence="5">
    <location>
        <begin position="297"/>
        <end position="318"/>
    </location>
</feature>
<feature type="compositionally biased region" description="Basic and acidic residues" evidence="5">
    <location>
        <begin position="87"/>
        <end position="103"/>
    </location>
</feature>
<dbReference type="STRING" id="933084.A0A067Q4Z2"/>
<evidence type="ECO:0000259" key="7">
    <source>
        <dbReference type="Pfam" id="PF08621"/>
    </source>
</evidence>
<feature type="compositionally biased region" description="Polar residues" evidence="5">
    <location>
        <begin position="7"/>
        <end position="17"/>
    </location>
</feature>
<feature type="region of interest" description="Disordered" evidence="5">
    <location>
        <begin position="1"/>
        <end position="181"/>
    </location>
</feature>